<keyword evidence="1" id="KW-0175">Coiled coil</keyword>
<dbReference type="RefSeq" id="WP_386097001.1">
    <property type="nucleotide sequence ID" value="NZ_JBHSAT010000004.1"/>
</dbReference>
<accession>A0ABV8AGX1</accession>
<dbReference type="EMBL" id="JBHSAT010000004">
    <property type="protein sequence ID" value="MFC3876255.1"/>
    <property type="molecule type" value="Genomic_DNA"/>
</dbReference>
<dbReference type="Proteomes" id="UP001595812">
    <property type="component" value="Unassembled WGS sequence"/>
</dbReference>
<organism evidence="2 3">
    <name type="scientific">Winogradskyella maritima</name>
    <dbReference type="NCBI Taxonomy" id="1517766"/>
    <lineage>
        <taxon>Bacteria</taxon>
        <taxon>Pseudomonadati</taxon>
        <taxon>Bacteroidota</taxon>
        <taxon>Flavobacteriia</taxon>
        <taxon>Flavobacteriales</taxon>
        <taxon>Flavobacteriaceae</taxon>
        <taxon>Winogradskyella</taxon>
    </lineage>
</organism>
<protein>
    <submittedName>
        <fullName evidence="2">3-oxoacyl-ACP synthase</fullName>
    </submittedName>
</protein>
<proteinExistence type="predicted"/>
<gene>
    <name evidence="2" type="ORF">ACFOSX_03340</name>
</gene>
<evidence type="ECO:0000313" key="2">
    <source>
        <dbReference type="EMBL" id="MFC3876255.1"/>
    </source>
</evidence>
<evidence type="ECO:0000313" key="3">
    <source>
        <dbReference type="Proteomes" id="UP001595812"/>
    </source>
</evidence>
<name>A0ABV8AGX1_9FLAO</name>
<feature type="coiled-coil region" evidence="1">
    <location>
        <begin position="12"/>
        <end position="72"/>
    </location>
</feature>
<sequence length="149" mass="16586">MTVKEKLYQLCVEALEMRLKTIKSKVEDIQQSLTSETKSTAGDKHETGRAMLQLEREKAGQQLSELQKLQNTLSRINPKSTHEIVALGTIVQTTNAYYFISISVGELSCDGQLVYAISANTPMAKVLFGKCVGDTVTFRNDTFEIISLH</sequence>
<evidence type="ECO:0000256" key="1">
    <source>
        <dbReference type="SAM" id="Coils"/>
    </source>
</evidence>
<comment type="caution">
    <text evidence="2">The sequence shown here is derived from an EMBL/GenBank/DDBJ whole genome shotgun (WGS) entry which is preliminary data.</text>
</comment>
<keyword evidence="3" id="KW-1185">Reference proteome</keyword>
<reference evidence="3" key="1">
    <citation type="journal article" date="2019" name="Int. J. Syst. Evol. Microbiol.">
        <title>The Global Catalogue of Microorganisms (GCM) 10K type strain sequencing project: providing services to taxonomists for standard genome sequencing and annotation.</title>
        <authorList>
            <consortium name="The Broad Institute Genomics Platform"/>
            <consortium name="The Broad Institute Genome Sequencing Center for Infectious Disease"/>
            <person name="Wu L."/>
            <person name="Ma J."/>
        </authorList>
    </citation>
    <scope>NUCLEOTIDE SEQUENCE [LARGE SCALE GENOMIC DNA]</scope>
    <source>
        <strain evidence="3">CECT 8979</strain>
    </source>
</reference>